<dbReference type="AlphaFoldDB" id="S8BMY3"/>
<gene>
    <name evidence="2" type="ORF">H072_5259</name>
</gene>
<reference evidence="2 3" key="1">
    <citation type="journal article" date="2013" name="PLoS Genet.">
        <title>Genomic mechanisms accounting for the adaptation to parasitism in nematode-trapping fungi.</title>
        <authorList>
            <person name="Meerupati T."/>
            <person name="Andersson K.M."/>
            <person name="Friman E."/>
            <person name="Kumar D."/>
            <person name="Tunlid A."/>
            <person name="Ahren D."/>
        </authorList>
    </citation>
    <scope>NUCLEOTIDE SEQUENCE [LARGE SCALE GENOMIC DNA]</scope>
    <source>
        <strain evidence="2 3">CBS 200.50</strain>
    </source>
</reference>
<dbReference type="Proteomes" id="UP000015100">
    <property type="component" value="Unassembled WGS sequence"/>
</dbReference>
<name>S8BMY3_DACHA</name>
<dbReference type="HOGENOM" id="CLU_534153_0_0_1"/>
<reference evidence="3" key="2">
    <citation type="submission" date="2013-04" db="EMBL/GenBank/DDBJ databases">
        <title>Genomic mechanisms accounting for the adaptation to parasitism in nematode-trapping fungi.</title>
        <authorList>
            <person name="Ahren D.G."/>
        </authorList>
    </citation>
    <scope>NUCLEOTIDE SEQUENCE [LARGE SCALE GENOMIC DNA]</scope>
    <source>
        <strain evidence="3">CBS 200.50</strain>
    </source>
</reference>
<keyword evidence="3" id="KW-1185">Reference proteome</keyword>
<evidence type="ECO:0000313" key="2">
    <source>
        <dbReference type="EMBL" id="EPS40823.1"/>
    </source>
</evidence>
<organism evidence="2 3">
    <name type="scientific">Dactylellina haptotyla (strain CBS 200.50)</name>
    <name type="common">Nematode-trapping fungus</name>
    <name type="synonym">Monacrosporium haptotylum</name>
    <dbReference type="NCBI Taxonomy" id="1284197"/>
    <lineage>
        <taxon>Eukaryota</taxon>
        <taxon>Fungi</taxon>
        <taxon>Dikarya</taxon>
        <taxon>Ascomycota</taxon>
        <taxon>Pezizomycotina</taxon>
        <taxon>Orbiliomycetes</taxon>
        <taxon>Orbiliales</taxon>
        <taxon>Orbiliaceae</taxon>
        <taxon>Dactylellina</taxon>
    </lineage>
</organism>
<dbReference type="OMA" id="HREVHDG"/>
<proteinExistence type="predicted"/>
<evidence type="ECO:0000256" key="1">
    <source>
        <dbReference type="SAM" id="MobiDB-lite"/>
    </source>
</evidence>
<comment type="caution">
    <text evidence="2">The sequence shown here is derived from an EMBL/GenBank/DDBJ whole genome shotgun (WGS) entry which is preliminary data.</text>
</comment>
<dbReference type="EMBL" id="AQGS01000272">
    <property type="protein sequence ID" value="EPS40823.1"/>
    <property type="molecule type" value="Genomic_DNA"/>
</dbReference>
<accession>S8BMY3</accession>
<sequence>MSQAPGLPVLPAVEHALKPFIKPPSEITAIRRNLNSTLESLIASSASATPSLTSQRAIRCLSGTRKAYYNAAVENLRLRKQWADLASDIKIPLEPPSQAKDPKTTLQAAPPPTHSRSHSRKISMGQALLPTDWTQVYDQVLELRRVFSQLTILNKYQQRITALAQQQNQPLTGIFADHNQKLPAAPLGGPLAKEQTFSTAGGGGAGAEDDILLPLEKAVVDAKARLEKERKLLQEIKESTKGIDMESLPEEVKTAGMVAAKGELEMWLDEQLRLAGEESKTPRKERKDGDLVGGEVWEGDEKFNFDKLLEEIKKGYEDYVESREKMLHAFVLAMQPVKKGMIPPKMGKDRNNSIPGGGLAGGDMPQLLGLMDELGHSRDRTNELSDLINAMKDGSARAGKDLENTMARLRSESQLIDNFGGGVAIRPRSMTEENMSPFHGSVELAKTWELAAAEAERNLSDEVGKGATYAQDKLAEVEQMLEKLRTLLPEGERSSNRRRRDVSWRGLKGNVGFDDAL</sequence>
<feature type="region of interest" description="Disordered" evidence="1">
    <location>
        <begin position="93"/>
        <end position="122"/>
    </location>
</feature>
<protein>
    <submittedName>
        <fullName evidence="2">Uncharacterized protein</fullName>
    </submittedName>
</protein>
<dbReference type="OrthoDB" id="5402392at2759"/>
<evidence type="ECO:0000313" key="3">
    <source>
        <dbReference type="Proteomes" id="UP000015100"/>
    </source>
</evidence>